<organism evidence="2 3">
    <name type="scientific">Vibrio campbellii</name>
    <dbReference type="NCBI Taxonomy" id="680"/>
    <lineage>
        <taxon>Bacteria</taxon>
        <taxon>Pseudomonadati</taxon>
        <taxon>Pseudomonadota</taxon>
        <taxon>Gammaproteobacteria</taxon>
        <taxon>Vibrionales</taxon>
        <taxon>Vibrionaceae</taxon>
        <taxon>Vibrio</taxon>
    </lineage>
</organism>
<dbReference type="AlphaFoldDB" id="A0AAE9SMQ8"/>
<reference evidence="2" key="1">
    <citation type="submission" date="2020-03" db="EMBL/GenBank/DDBJ databases">
        <title>Five strains of Vibrio campbellii isolated from Mariana Trench.</title>
        <authorList>
            <person name="Liang J."/>
            <person name="Zhang X.-H."/>
        </authorList>
    </citation>
    <scope>NUCLEOTIDE SEQUENCE</scope>
    <source>
        <strain evidence="2">LJC014</strain>
    </source>
</reference>
<evidence type="ECO:0000313" key="3">
    <source>
        <dbReference type="Proteomes" id="UP001058687"/>
    </source>
</evidence>
<dbReference type="RefSeq" id="WP_255940950.1">
    <property type="nucleotide sequence ID" value="NZ_CP050468.1"/>
</dbReference>
<accession>A0AAE9SMQ8</accession>
<dbReference type="InterPro" id="IPR000182">
    <property type="entry name" value="GNAT_dom"/>
</dbReference>
<dbReference type="GO" id="GO:0016747">
    <property type="term" value="F:acyltransferase activity, transferring groups other than amino-acyl groups"/>
    <property type="evidence" value="ECO:0007669"/>
    <property type="project" value="InterPro"/>
</dbReference>
<gene>
    <name evidence="2" type="ORF">HB761_20730</name>
</gene>
<dbReference type="CDD" id="cd04301">
    <property type="entry name" value="NAT_SF"/>
    <property type="match status" value="1"/>
</dbReference>
<dbReference type="EMBL" id="CP050468">
    <property type="protein sequence ID" value="UTZ29076.1"/>
    <property type="molecule type" value="Genomic_DNA"/>
</dbReference>
<feature type="domain" description="N-acetyltransferase" evidence="1">
    <location>
        <begin position="3"/>
        <end position="146"/>
    </location>
</feature>
<evidence type="ECO:0000259" key="1">
    <source>
        <dbReference type="PROSITE" id="PS51186"/>
    </source>
</evidence>
<dbReference type="Gene3D" id="3.40.630.30">
    <property type="match status" value="1"/>
</dbReference>
<protein>
    <submittedName>
        <fullName evidence="2">GNAT family N-acetyltransferase</fullName>
    </submittedName>
</protein>
<dbReference type="Pfam" id="PF00583">
    <property type="entry name" value="Acetyltransf_1"/>
    <property type="match status" value="1"/>
</dbReference>
<dbReference type="PROSITE" id="PS51186">
    <property type="entry name" value="GNAT"/>
    <property type="match status" value="1"/>
</dbReference>
<proteinExistence type="predicted"/>
<dbReference type="InterPro" id="IPR016181">
    <property type="entry name" value="Acyl_CoA_acyltransferase"/>
</dbReference>
<evidence type="ECO:0000313" key="2">
    <source>
        <dbReference type="EMBL" id="UTZ29076.1"/>
    </source>
</evidence>
<sequence>MNVSLREVTKQNYELVCDLDVTKPQEEFVACNMWSLVESFYNEGHVVRAIYLGEEAVGFFMWVHEASDKVSIWRFMIDAKHQNKGIGRVALKLAIEEIKQAPNLKQIEICYNPTNPVAKSFYSQFGFGEVGMDEDGEDMLAIIKLEQSSCS</sequence>
<dbReference type="Proteomes" id="UP001058687">
    <property type="component" value="Chromosome 2"/>
</dbReference>
<name>A0AAE9SMQ8_9VIBR</name>
<dbReference type="SUPFAM" id="SSF55729">
    <property type="entry name" value="Acyl-CoA N-acyltransferases (Nat)"/>
    <property type="match status" value="1"/>
</dbReference>